<proteinExistence type="predicted"/>
<feature type="region of interest" description="Disordered" evidence="1">
    <location>
        <begin position="263"/>
        <end position="332"/>
    </location>
</feature>
<keyword evidence="2" id="KW-0732">Signal</keyword>
<feature type="chain" id="PRO_5001729884" description="Transmembrane protein" evidence="2">
    <location>
        <begin position="21"/>
        <end position="609"/>
    </location>
</feature>
<organism evidence="3 4">
    <name type="scientific">Stylonychia lemnae</name>
    <name type="common">Ciliate</name>
    <dbReference type="NCBI Taxonomy" id="5949"/>
    <lineage>
        <taxon>Eukaryota</taxon>
        <taxon>Sar</taxon>
        <taxon>Alveolata</taxon>
        <taxon>Ciliophora</taxon>
        <taxon>Intramacronucleata</taxon>
        <taxon>Spirotrichea</taxon>
        <taxon>Stichotrichia</taxon>
        <taxon>Sporadotrichida</taxon>
        <taxon>Oxytrichidae</taxon>
        <taxon>Stylonychinae</taxon>
        <taxon>Stylonychia</taxon>
    </lineage>
</organism>
<feature type="compositionally biased region" description="Low complexity" evidence="1">
    <location>
        <begin position="314"/>
        <end position="332"/>
    </location>
</feature>
<evidence type="ECO:0000256" key="2">
    <source>
        <dbReference type="SAM" id="SignalP"/>
    </source>
</evidence>
<dbReference type="Proteomes" id="UP000039865">
    <property type="component" value="Unassembled WGS sequence"/>
</dbReference>
<dbReference type="AlphaFoldDB" id="A0A078B975"/>
<accession>A0A078B975</accession>
<keyword evidence="4" id="KW-1185">Reference proteome</keyword>
<dbReference type="InParanoid" id="A0A078B975"/>
<feature type="signal peptide" evidence="2">
    <location>
        <begin position="1"/>
        <end position="20"/>
    </location>
</feature>
<dbReference type="EMBL" id="CCKQ01018179">
    <property type="protein sequence ID" value="CDW90118.1"/>
    <property type="molecule type" value="Genomic_DNA"/>
</dbReference>
<reference evidence="3 4" key="1">
    <citation type="submission" date="2014-06" db="EMBL/GenBank/DDBJ databases">
        <authorList>
            <person name="Swart Estienne"/>
        </authorList>
    </citation>
    <scope>NUCLEOTIDE SEQUENCE [LARGE SCALE GENOMIC DNA]</scope>
    <source>
        <strain evidence="3 4">130c</strain>
    </source>
</reference>
<protein>
    <recommendedName>
        <fullName evidence="5">Transmembrane protein</fullName>
    </recommendedName>
</protein>
<name>A0A078B975_STYLE</name>
<evidence type="ECO:0000313" key="3">
    <source>
        <dbReference type="EMBL" id="CDW90118.1"/>
    </source>
</evidence>
<evidence type="ECO:0000313" key="4">
    <source>
        <dbReference type="Proteomes" id="UP000039865"/>
    </source>
</evidence>
<evidence type="ECO:0008006" key="5">
    <source>
        <dbReference type="Google" id="ProtNLM"/>
    </source>
</evidence>
<gene>
    <name evidence="3" type="primary">Contig17399.g18509</name>
    <name evidence="3" type="ORF">STYLEM_19258</name>
</gene>
<feature type="compositionally biased region" description="Low complexity" evidence="1">
    <location>
        <begin position="263"/>
        <end position="300"/>
    </location>
</feature>
<evidence type="ECO:0000256" key="1">
    <source>
        <dbReference type="SAM" id="MobiDB-lite"/>
    </source>
</evidence>
<sequence length="609" mass="68512">MKQHVLKIVLLSILASLVSSQNQSTVVFSVRATYMPDFGILYYDRYDIYGRFIERLEYFYPLPPIGECNSNYTFGNLEQSLQTSSLIIPGNQMPSTQQVTCCDYYSPGRGYEFTKCENGLGIFILKDRQGTQRDLYYMSIGWNQVGINTANWTQLIELVDQYCLTNFPDQQLQTQPPPQFLSIPVPWQEWYNEWLQNPALFNWTIPDYRLWIENYQEFLNVTNTSISSVVVLPSNQTTTSGGRIRRMLQAAADNQTAAVTNETGAANQTNATATNETTAPGAANTTNATGAANETNATGASNQTNTTEGGAAANQTSNETTNETQPSNQTQNQTEITAIWLPEYDNFTVPELISNLTARGLYQPFIQWYFEFFGVNGQAVKFFSQSNSTTSLRNLKGRRRILQELFNFTGGSTPVPAGMDQIVSWIGTTTQSFLLAINIPNQAAQVVLNPSQASQQVLQGGAPGVAQNLLIPITFNFYTYTVPMYCLRQPTVSAYDVFCCRNTDNDNHVCYSLQNMNLFFQTNQNRLCLQAEQIVSSACNLNDIACYQDTMFTWFQNQNLQLVYGMLYFDKGTLQTLFNSCAQFYNPYPVTTDQFFQMFQKQIGELGGP</sequence>